<protein>
    <submittedName>
        <fullName evidence="1">Uncharacterized protein</fullName>
    </submittedName>
</protein>
<dbReference type="EMBL" id="QXED01000006">
    <property type="protein sequence ID" value="RIV20562.1"/>
    <property type="molecule type" value="Genomic_DNA"/>
</dbReference>
<dbReference type="AlphaFoldDB" id="A0A418M467"/>
<evidence type="ECO:0000313" key="1">
    <source>
        <dbReference type="EMBL" id="RIV20562.1"/>
    </source>
</evidence>
<proteinExistence type="predicted"/>
<dbReference type="Proteomes" id="UP000283523">
    <property type="component" value="Unassembled WGS sequence"/>
</dbReference>
<organism evidence="1 2">
    <name type="scientific">Fibrisoma montanum</name>
    <dbReference type="NCBI Taxonomy" id="2305895"/>
    <lineage>
        <taxon>Bacteria</taxon>
        <taxon>Pseudomonadati</taxon>
        <taxon>Bacteroidota</taxon>
        <taxon>Cytophagia</taxon>
        <taxon>Cytophagales</taxon>
        <taxon>Spirosomataceae</taxon>
        <taxon>Fibrisoma</taxon>
    </lineage>
</organism>
<reference evidence="1 2" key="1">
    <citation type="submission" date="2018-08" db="EMBL/GenBank/DDBJ databases">
        <title>Fibrisoma montanum sp. nov., isolated from Danxia mountain soil.</title>
        <authorList>
            <person name="Huang Y."/>
        </authorList>
    </citation>
    <scope>NUCLEOTIDE SEQUENCE [LARGE SCALE GENOMIC DNA]</scope>
    <source>
        <strain evidence="1 2">HYT19</strain>
    </source>
</reference>
<sequence length="92" mass="10263">MFMASINTELPMGYYSMIAPGVLIKLVKIAGAYDGGSETQLRENLTELLHCVVRQYHRLSEANMEDKPVVLNLTANQRSEQAIDAIRQANPL</sequence>
<gene>
    <name evidence="1" type="ORF">DYU11_21190</name>
</gene>
<keyword evidence="2" id="KW-1185">Reference proteome</keyword>
<comment type="caution">
    <text evidence="1">The sequence shown here is derived from an EMBL/GenBank/DDBJ whole genome shotgun (WGS) entry which is preliminary data.</text>
</comment>
<name>A0A418M467_9BACT</name>
<evidence type="ECO:0000313" key="2">
    <source>
        <dbReference type="Proteomes" id="UP000283523"/>
    </source>
</evidence>
<accession>A0A418M467</accession>